<sequence length="26" mass="3175">MLWNEEVEKHFSEKLSNLLLLLNNFL</sequence>
<evidence type="ECO:0000313" key="1">
    <source>
        <dbReference type="EMBL" id="CEM62478.1"/>
    </source>
</evidence>
<dbReference type="Proteomes" id="UP000042527">
    <property type="component" value="Unassembled WGS sequence"/>
</dbReference>
<accession>A0A0B7GVE9</accession>
<evidence type="ECO:0000313" key="2">
    <source>
        <dbReference type="Proteomes" id="UP000042527"/>
    </source>
</evidence>
<reference evidence="2" key="1">
    <citation type="submission" date="2015-01" db="EMBL/GenBank/DDBJ databases">
        <authorList>
            <person name="Manzoor Shahid"/>
            <person name="Zubair Saima"/>
        </authorList>
    </citation>
    <scope>NUCLEOTIDE SEQUENCE [LARGE SCALE GENOMIC DNA]</scope>
    <source>
        <strain evidence="2">V1</strain>
    </source>
</reference>
<gene>
    <name evidence="1" type="ORF">TPHV1_370013</name>
</gene>
<organism evidence="1 2">
    <name type="scientific">Treponema phagedenis</name>
    <dbReference type="NCBI Taxonomy" id="162"/>
    <lineage>
        <taxon>Bacteria</taxon>
        <taxon>Pseudomonadati</taxon>
        <taxon>Spirochaetota</taxon>
        <taxon>Spirochaetia</taxon>
        <taxon>Spirochaetales</taxon>
        <taxon>Treponemataceae</taxon>
        <taxon>Treponema</taxon>
    </lineage>
</organism>
<name>A0A0B7GVE9_TREPH</name>
<dbReference type="AlphaFoldDB" id="A0A0B7GVE9"/>
<dbReference type="EMBL" id="CDNC01000031">
    <property type="protein sequence ID" value="CEM62478.1"/>
    <property type="molecule type" value="Genomic_DNA"/>
</dbReference>
<keyword evidence="2" id="KW-1185">Reference proteome</keyword>
<proteinExistence type="predicted"/>
<protein>
    <submittedName>
        <fullName evidence="1">Uncharacterized protein</fullName>
    </submittedName>
</protein>